<feature type="transmembrane region" description="Helical" evidence="6">
    <location>
        <begin position="321"/>
        <end position="340"/>
    </location>
</feature>
<evidence type="ECO:0000256" key="6">
    <source>
        <dbReference type="SAM" id="Phobius"/>
    </source>
</evidence>
<dbReference type="EMBL" id="SEWT01000002">
    <property type="protein sequence ID" value="RYU34638.1"/>
    <property type="molecule type" value="Genomic_DNA"/>
</dbReference>
<dbReference type="InterPro" id="IPR050833">
    <property type="entry name" value="Poly_Biosynth_Transport"/>
</dbReference>
<feature type="transmembrane region" description="Helical" evidence="6">
    <location>
        <begin position="289"/>
        <end position="309"/>
    </location>
</feature>
<evidence type="ECO:0000256" key="4">
    <source>
        <dbReference type="ARBA" id="ARBA00022989"/>
    </source>
</evidence>
<evidence type="ECO:0000313" key="7">
    <source>
        <dbReference type="EMBL" id="ROX33956.1"/>
    </source>
</evidence>
<dbReference type="Pfam" id="PF01943">
    <property type="entry name" value="Polysacc_synt"/>
    <property type="match status" value="1"/>
</dbReference>
<keyword evidence="3 6" id="KW-0812">Transmembrane</keyword>
<keyword evidence="2" id="KW-1003">Cell membrane</keyword>
<dbReference type="RefSeq" id="WP_002407481.1">
    <property type="nucleotide sequence ID" value="NZ_CABGJJ010000002.1"/>
</dbReference>
<organism evidence="8 10">
    <name type="scientific">Enterococcus faecalis</name>
    <name type="common">Streptococcus faecalis</name>
    <dbReference type="NCBI Taxonomy" id="1351"/>
    <lineage>
        <taxon>Bacteria</taxon>
        <taxon>Bacillati</taxon>
        <taxon>Bacillota</taxon>
        <taxon>Bacilli</taxon>
        <taxon>Lactobacillales</taxon>
        <taxon>Enterococcaceae</taxon>
        <taxon>Enterococcus</taxon>
    </lineage>
</organism>
<dbReference type="InterPro" id="IPR002797">
    <property type="entry name" value="Polysacc_synth"/>
</dbReference>
<reference evidence="7 9" key="1">
    <citation type="submission" date="2018-10" db="EMBL/GenBank/DDBJ databases">
        <title>Genotypes and phenotypes of Enterococci isolated from broiler chickens.</title>
        <authorList>
            <person name="Muhammad A.R."/>
            <person name="Diarra M.S."/>
        </authorList>
    </citation>
    <scope>NUCLEOTIDE SEQUENCE [LARGE SCALE GENOMIC DNA]</scope>
    <source>
        <strain evidence="7 9">LIT2 A36'</strain>
    </source>
</reference>
<dbReference type="Proteomes" id="UP000281488">
    <property type="component" value="Unassembled WGS sequence"/>
</dbReference>
<keyword evidence="5 6" id="KW-0472">Membrane</keyword>
<feature type="transmembrane region" description="Helical" evidence="6">
    <location>
        <begin position="12"/>
        <end position="33"/>
    </location>
</feature>
<protein>
    <submittedName>
        <fullName evidence="8">Lipopolysaccharide biosynthesis protein</fullName>
    </submittedName>
</protein>
<comment type="subcellular location">
    <subcellularLocation>
        <location evidence="1">Cell membrane</location>
        <topology evidence="1">Multi-pass membrane protein</topology>
    </subcellularLocation>
</comment>
<feature type="transmembrane region" description="Helical" evidence="6">
    <location>
        <begin position="141"/>
        <end position="161"/>
    </location>
</feature>
<feature type="transmembrane region" description="Helical" evidence="6">
    <location>
        <begin position="83"/>
        <end position="105"/>
    </location>
</feature>
<dbReference type="PANTHER" id="PTHR30250">
    <property type="entry name" value="PST FAMILY PREDICTED COLANIC ACID TRANSPORTER"/>
    <property type="match status" value="1"/>
</dbReference>
<evidence type="ECO:0000313" key="9">
    <source>
        <dbReference type="Proteomes" id="UP000281488"/>
    </source>
</evidence>
<feature type="transmembrane region" description="Helical" evidence="6">
    <location>
        <begin position="111"/>
        <end position="129"/>
    </location>
</feature>
<evidence type="ECO:0000256" key="2">
    <source>
        <dbReference type="ARBA" id="ARBA00022475"/>
    </source>
</evidence>
<feature type="transmembrane region" description="Helical" evidence="6">
    <location>
        <begin position="208"/>
        <end position="225"/>
    </location>
</feature>
<evidence type="ECO:0000256" key="5">
    <source>
        <dbReference type="ARBA" id="ARBA00023136"/>
    </source>
</evidence>
<feature type="transmembrane region" description="Helical" evidence="6">
    <location>
        <begin position="231"/>
        <end position="248"/>
    </location>
</feature>
<comment type="caution">
    <text evidence="8">The sequence shown here is derived from an EMBL/GenBank/DDBJ whole genome shotgun (WGS) entry which is preliminary data.</text>
</comment>
<sequence length="471" mass="52830">MSKYKKLVGNSFIFAVGNLGSKLISFVLVPLYTYYLTTKEYGQVDLVTTTVSLMIPIVSGGISVAVLRFALDKEVDKKSVVTNATVIALIGILLTAVCYPLLAATKAFDKILLAFLFLLAFQVFTQIIAQFARGNGQVRVFAFNGMIKTLAIGLLNIYFLVVLKMGLNGYLISLILAEIVSLIYLTITTPYFKDFSVKLISKSFMKEMLWFSIPTIPNDVLWWFVNSASRYFILYFLGVSANGIYAVANKIPSIISMMQSVFSQAWQISLVDERDSETRGEFHANIFKYYSFLLFLTASSIMVILKWLLANLVQSSYFISWQVTPFLLVSAIYSGFIGFYGQFYIAEKKTKGLMNTSIVSGVLSIILNYIFISLFGLIGVGLASMISLFVGWMIRIYDTSKFITVKINFMNLIANHVVLSVQILLIFLFNGSVLMVLQAVCLVILLVVNLEIVKGLFETIKKFMYSKKKKD</sequence>
<feature type="transmembrane region" description="Helical" evidence="6">
    <location>
        <begin position="53"/>
        <end position="71"/>
    </location>
</feature>
<dbReference type="AlphaFoldDB" id="A0A8B3RV99"/>
<evidence type="ECO:0000256" key="3">
    <source>
        <dbReference type="ARBA" id="ARBA00022692"/>
    </source>
</evidence>
<dbReference type="PANTHER" id="PTHR30250:SF11">
    <property type="entry name" value="O-ANTIGEN TRANSPORTER-RELATED"/>
    <property type="match status" value="1"/>
</dbReference>
<proteinExistence type="predicted"/>
<gene>
    <name evidence="7" type="ORF">EGW16_04710</name>
    <name evidence="8" type="ORF">EU507_04005</name>
</gene>
<name>A0A8B3RV99_ENTFL</name>
<feature type="transmembrane region" description="Helical" evidence="6">
    <location>
        <begin position="167"/>
        <end position="187"/>
    </location>
</feature>
<feature type="transmembrane region" description="Helical" evidence="6">
    <location>
        <begin position="377"/>
        <end position="397"/>
    </location>
</feature>
<evidence type="ECO:0000313" key="8">
    <source>
        <dbReference type="EMBL" id="RYU34638.1"/>
    </source>
</evidence>
<keyword evidence="4 6" id="KW-1133">Transmembrane helix</keyword>
<feature type="transmembrane region" description="Helical" evidence="6">
    <location>
        <begin position="435"/>
        <end position="457"/>
    </location>
</feature>
<feature type="transmembrane region" description="Helical" evidence="6">
    <location>
        <begin position="409"/>
        <end position="429"/>
    </location>
</feature>
<dbReference type="Proteomes" id="UP000292223">
    <property type="component" value="Unassembled WGS sequence"/>
</dbReference>
<feature type="transmembrane region" description="Helical" evidence="6">
    <location>
        <begin position="352"/>
        <end position="371"/>
    </location>
</feature>
<reference evidence="8 10" key="2">
    <citation type="submission" date="2019-02" db="EMBL/GenBank/DDBJ databases">
        <title>From farm to fork: dissemination of Tn554::fexA-optrA in linezolid-resistant Enterococcus faecalis clones from chicken feces and meat in Tunisia.</title>
        <authorList>
            <person name="Tedim A.P."/>
            <person name="Elghaieb H."/>
            <person name="Abbassi M.S."/>
            <person name="Novais C."/>
            <person name="Hassen A."/>
            <person name="Peixe L."/>
            <person name="Freitas A.R."/>
        </authorList>
    </citation>
    <scope>NUCLEOTIDE SEQUENCE [LARGE SCALE GENOMIC DNA]</scope>
    <source>
        <strain evidence="8 10">728T</strain>
    </source>
</reference>
<accession>A0A8B3RV99</accession>
<evidence type="ECO:0000313" key="10">
    <source>
        <dbReference type="Proteomes" id="UP000292223"/>
    </source>
</evidence>
<evidence type="ECO:0000256" key="1">
    <source>
        <dbReference type="ARBA" id="ARBA00004651"/>
    </source>
</evidence>
<dbReference type="EMBL" id="RKMZ01000002">
    <property type="protein sequence ID" value="ROX33956.1"/>
    <property type="molecule type" value="Genomic_DNA"/>
</dbReference>
<dbReference type="GO" id="GO:0005886">
    <property type="term" value="C:plasma membrane"/>
    <property type="evidence" value="ECO:0007669"/>
    <property type="project" value="UniProtKB-SubCell"/>
</dbReference>